<dbReference type="RefSeq" id="WP_207705094.1">
    <property type="nucleotide sequence ID" value="NZ_JAFREL020000003.1"/>
</dbReference>
<name>A0ABV0EVK3_9ENTE</name>
<dbReference type="PANTHER" id="PTHR12526:SF629">
    <property type="entry name" value="TEICHURONIC ACID BIOSYNTHESIS GLYCOSYLTRANSFERASE TUAH-RELATED"/>
    <property type="match status" value="1"/>
</dbReference>
<evidence type="ECO:0000256" key="1">
    <source>
        <dbReference type="ARBA" id="ARBA00022676"/>
    </source>
</evidence>
<evidence type="ECO:0000256" key="2">
    <source>
        <dbReference type="ARBA" id="ARBA00022679"/>
    </source>
</evidence>
<gene>
    <name evidence="4" type="ORF">JZO67_003788</name>
</gene>
<proteinExistence type="predicted"/>
<dbReference type="Gene3D" id="3.40.50.2000">
    <property type="entry name" value="Glycogen Phosphorylase B"/>
    <property type="match status" value="2"/>
</dbReference>
<dbReference type="PANTHER" id="PTHR12526">
    <property type="entry name" value="GLYCOSYLTRANSFERASE"/>
    <property type="match status" value="1"/>
</dbReference>
<keyword evidence="5" id="KW-1185">Reference proteome</keyword>
<accession>A0ABV0EVK3</accession>
<evidence type="ECO:0000313" key="4">
    <source>
        <dbReference type="EMBL" id="MEO1771807.1"/>
    </source>
</evidence>
<organism evidence="4 5">
    <name type="scientific">Candidatus Enterococcus ferrettii</name>
    <dbReference type="NCBI Taxonomy" id="2815324"/>
    <lineage>
        <taxon>Bacteria</taxon>
        <taxon>Bacillati</taxon>
        <taxon>Bacillota</taxon>
        <taxon>Bacilli</taxon>
        <taxon>Lactobacillales</taxon>
        <taxon>Enterococcaceae</taxon>
        <taxon>Enterococcus</taxon>
    </lineage>
</organism>
<keyword evidence="2" id="KW-0808">Transferase</keyword>
<evidence type="ECO:0000313" key="5">
    <source>
        <dbReference type="Proteomes" id="UP000664357"/>
    </source>
</evidence>
<dbReference type="Pfam" id="PF00534">
    <property type="entry name" value="Glycos_transf_1"/>
    <property type="match status" value="1"/>
</dbReference>
<dbReference type="InterPro" id="IPR001296">
    <property type="entry name" value="Glyco_trans_1"/>
</dbReference>
<reference evidence="4 5" key="1">
    <citation type="submission" date="2024-02" db="EMBL/GenBank/DDBJ databases">
        <title>The Genome Sequence of Enterococcus sp. DIV0159.</title>
        <authorList>
            <person name="Earl A."/>
            <person name="Manson A."/>
            <person name="Gilmore M."/>
            <person name="Sanders J."/>
            <person name="Shea T."/>
            <person name="Howe W."/>
            <person name="Livny J."/>
            <person name="Cuomo C."/>
            <person name="Neafsey D."/>
            <person name="Birren B."/>
        </authorList>
    </citation>
    <scope>NUCLEOTIDE SEQUENCE [LARGE SCALE GENOMIC DNA]</scope>
    <source>
        <strain evidence="4 5">665A</strain>
    </source>
</reference>
<evidence type="ECO:0000259" key="3">
    <source>
        <dbReference type="Pfam" id="PF00534"/>
    </source>
</evidence>
<dbReference type="SUPFAM" id="SSF53756">
    <property type="entry name" value="UDP-Glycosyltransferase/glycogen phosphorylase"/>
    <property type="match status" value="1"/>
</dbReference>
<keyword evidence="1" id="KW-0328">Glycosyltransferase</keyword>
<dbReference type="EMBL" id="JAFREL020000003">
    <property type="protein sequence ID" value="MEO1771807.1"/>
    <property type="molecule type" value="Genomic_DNA"/>
</dbReference>
<feature type="domain" description="Glycosyl transferase family 1" evidence="3">
    <location>
        <begin position="295"/>
        <end position="460"/>
    </location>
</feature>
<comment type="caution">
    <text evidence="4">The sequence shown here is derived from an EMBL/GenBank/DDBJ whole genome shotgun (WGS) entry which is preliminary data.</text>
</comment>
<dbReference type="Proteomes" id="UP000664357">
    <property type="component" value="Unassembled WGS sequence"/>
</dbReference>
<sequence>MNFFVNKAMGIGNSGVEHAQFYRAKCFDKVQLPYKYVFVELVKNLHEAMSNWKIPDDRVINMWELFVLGEGYLEKGASKKYKFTEEILVDHTNTHRIKEIITSSGLRIVEHLEKSPSKKKENMLVVSTYRIEIFDYKTAKRKVMYEYVDHKHRGRLISNIHLFDFEGRHLFFKTEVQLQRFFFTYLAEKFEGVNNFIIDRGQESESALFAHKPENCTIIEIIHADHLSDRDVKSAPLWNNFYEYLLTHMDMADKVVVATKLQREDLLVDFPNDKDKIAAIPVGGIRDQEEAKEFKKENLSPIQKFITVSRLAAEKHIDIVIKAINEARKEYPGLSLDIYGQGGEDKKLRELIKSLNAEEYVKLQGHSNKIEEVYPEYDAFISGSYSEGFGLTYIEALDAGLPIVTFKARFGAIELIEDGINGFLKDYSRSDEAYSVKELTEGIRQVINSDRNDLSKNTRRSVSEYQDFIIANKWKELINGI</sequence>
<protein>
    <submittedName>
        <fullName evidence="4">Accessory Sec system glycosylation protein GtfA</fullName>
    </submittedName>
</protein>